<sequence>MKKGKVYLHDCYAGLLTEDENGFTFVYDPIFLQSDRAEAISLTLPLTDKPYHATVLFPFFDGLIPEGWLLNIAENSWKINQRDRMSLLLACCKDCIGAVSVIGEEPLSNE</sequence>
<gene>
    <name evidence="2" type="ORF">EVA_07239</name>
</gene>
<dbReference type="NCBIfam" id="TIGR03071">
    <property type="entry name" value="couple_hipA"/>
    <property type="match status" value="1"/>
</dbReference>
<dbReference type="Pfam" id="PF13657">
    <property type="entry name" value="Couple_hipA"/>
    <property type="match status" value="1"/>
</dbReference>
<feature type="domain" description="HipA N-terminal subdomain 1" evidence="1">
    <location>
        <begin position="5"/>
        <end position="101"/>
    </location>
</feature>
<dbReference type="InterPro" id="IPR017508">
    <property type="entry name" value="HipA_N1"/>
</dbReference>
<dbReference type="EMBL" id="AMCI01001736">
    <property type="protein sequence ID" value="EJX04662.1"/>
    <property type="molecule type" value="Genomic_DNA"/>
</dbReference>
<dbReference type="AlphaFoldDB" id="J9GBH3"/>
<evidence type="ECO:0000259" key="1">
    <source>
        <dbReference type="Pfam" id="PF13657"/>
    </source>
</evidence>
<proteinExistence type="predicted"/>
<organism evidence="2">
    <name type="scientific">gut metagenome</name>
    <dbReference type="NCBI Taxonomy" id="749906"/>
    <lineage>
        <taxon>unclassified sequences</taxon>
        <taxon>metagenomes</taxon>
        <taxon>organismal metagenomes</taxon>
    </lineage>
</organism>
<reference evidence="2" key="1">
    <citation type="journal article" date="2012" name="PLoS ONE">
        <title>Gene sets for utilization of primary and secondary nutrition supplies in the distal gut of endangered iberian lynx.</title>
        <authorList>
            <person name="Alcaide M."/>
            <person name="Messina E."/>
            <person name="Richter M."/>
            <person name="Bargiela R."/>
            <person name="Peplies J."/>
            <person name="Huws S.A."/>
            <person name="Newbold C.J."/>
            <person name="Golyshin P.N."/>
            <person name="Simon M.A."/>
            <person name="Lopez G."/>
            <person name="Yakimov M.M."/>
            <person name="Ferrer M."/>
        </authorList>
    </citation>
    <scope>NUCLEOTIDE SEQUENCE</scope>
</reference>
<accession>J9GBH3</accession>
<evidence type="ECO:0000313" key="2">
    <source>
        <dbReference type="EMBL" id="EJX04662.1"/>
    </source>
</evidence>
<name>J9GBH3_9ZZZZ</name>
<protein>
    <submittedName>
        <fullName evidence="2">HipA</fullName>
    </submittedName>
</protein>
<comment type="caution">
    <text evidence="2">The sequence shown here is derived from an EMBL/GenBank/DDBJ whole genome shotgun (WGS) entry which is preliminary data.</text>
</comment>